<dbReference type="EMBL" id="JAZHXJ010000983">
    <property type="protein sequence ID" value="KAL1847371.1"/>
    <property type="molecule type" value="Genomic_DNA"/>
</dbReference>
<evidence type="ECO:0000313" key="2">
    <source>
        <dbReference type="EMBL" id="KAL1847371.1"/>
    </source>
</evidence>
<reference evidence="2 3" key="1">
    <citation type="journal article" date="2024" name="Commun. Biol.">
        <title>Comparative genomic analysis of thermophilic fungi reveals convergent evolutionary adaptations and gene losses.</title>
        <authorList>
            <person name="Steindorff A.S."/>
            <person name="Aguilar-Pontes M.V."/>
            <person name="Robinson A.J."/>
            <person name="Andreopoulos B."/>
            <person name="LaButti K."/>
            <person name="Kuo A."/>
            <person name="Mondo S."/>
            <person name="Riley R."/>
            <person name="Otillar R."/>
            <person name="Haridas S."/>
            <person name="Lipzen A."/>
            <person name="Grimwood J."/>
            <person name="Schmutz J."/>
            <person name="Clum A."/>
            <person name="Reid I.D."/>
            <person name="Moisan M.C."/>
            <person name="Butler G."/>
            <person name="Nguyen T.T.M."/>
            <person name="Dewar K."/>
            <person name="Conant G."/>
            <person name="Drula E."/>
            <person name="Henrissat B."/>
            <person name="Hansel C."/>
            <person name="Singer S."/>
            <person name="Hutchinson M.I."/>
            <person name="de Vries R.P."/>
            <person name="Natvig D.O."/>
            <person name="Powell A.J."/>
            <person name="Tsang A."/>
            <person name="Grigoriev I.V."/>
        </authorList>
    </citation>
    <scope>NUCLEOTIDE SEQUENCE [LARGE SCALE GENOMIC DNA]</scope>
    <source>
        <strain evidence="2 3">ATCC 24622</strain>
    </source>
</reference>
<dbReference type="Proteomes" id="UP001586593">
    <property type="component" value="Unassembled WGS sequence"/>
</dbReference>
<accession>A0ABR3VX60</accession>
<keyword evidence="3" id="KW-1185">Reference proteome</keyword>
<protein>
    <recommendedName>
        <fullName evidence="1">Aminoglycoside phosphotransferase domain-containing protein</fullName>
    </recommendedName>
</protein>
<dbReference type="Pfam" id="PF01636">
    <property type="entry name" value="APH"/>
    <property type="match status" value="1"/>
</dbReference>
<proteinExistence type="predicted"/>
<dbReference type="InterPro" id="IPR051678">
    <property type="entry name" value="AGP_Transferase"/>
</dbReference>
<dbReference type="SUPFAM" id="SSF56112">
    <property type="entry name" value="Protein kinase-like (PK-like)"/>
    <property type="match status" value="1"/>
</dbReference>
<dbReference type="PANTHER" id="PTHR21310">
    <property type="entry name" value="AMINOGLYCOSIDE PHOSPHOTRANSFERASE-RELATED-RELATED"/>
    <property type="match status" value="1"/>
</dbReference>
<sequence>MDAIVEARNQEEHRNFVSNLVDAKHEIEAFVAGRLGWPRAGRYGGFRKGSFNVGFVIENVDSGCKALIRFPVPGRTYMPWRAEKVTNEAMVLDYLREHTTIPVPRVLSWGLEEESPRRLGPFLILEYVHGTCLDDLLKQPTKDQHEPSILDPSIDEAKLDGVYDQIASYIVQLSRLEFPRIGAIGEGGVVLKRPLTYDMNDLVTTTGYPADRLLSEPVESVESYFHSVSKMLWTNLETQRNAVSSERDARRRFTARRCFPQLIPKYSIANDGPFVLFVDDFRPANMLADPETLKMTAVLDFEFTNAMPAQFAWDVPGWLLLQAPAAWLERDERDKFLELFVPRMEQFLRAVERAETESPAVEGQRLSARMRESWDTGRFWFNSAIRSSLDIDTIYWSVFHDREVGIDKGCLEGIDEFADAKMKQLDAYVEEEKKKMDCQDESGKID</sequence>
<dbReference type="InterPro" id="IPR002575">
    <property type="entry name" value="Aminoglycoside_PTrfase"/>
</dbReference>
<dbReference type="InterPro" id="IPR011009">
    <property type="entry name" value="Kinase-like_dom_sf"/>
</dbReference>
<evidence type="ECO:0000259" key="1">
    <source>
        <dbReference type="Pfam" id="PF01636"/>
    </source>
</evidence>
<feature type="domain" description="Aminoglycoside phosphotransferase" evidence="1">
    <location>
        <begin position="74"/>
        <end position="320"/>
    </location>
</feature>
<dbReference type="Gene3D" id="3.90.1200.10">
    <property type="match status" value="1"/>
</dbReference>
<comment type="caution">
    <text evidence="2">The sequence shown here is derived from an EMBL/GenBank/DDBJ whole genome shotgun (WGS) entry which is preliminary data.</text>
</comment>
<dbReference type="PANTHER" id="PTHR21310:SF37">
    <property type="entry name" value="AMINOGLYCOSIDE PHOSPHOTRANSFERASE DOMAIN-CONTAINING PROTEIN"/>
    <property type="match status" value="1"/>
</dbReference>
<gene>
    <name evidence="2" type="ORF">VTK73DRAFT_10376</name>
</gene>
<organism evidence="2 3">
    <name type="scientific">Phialemonium thermophilum</name>
    <dbReference type="NCBI Taxonomy" id="223376"/>
    <lineage>
        <taxon>Eukaryota</taxon>
        <taxon>Fungi</taxon>
        <taxon>Dikarya</taxon>
        <taxon>Ascomycota</taxon>
        <taxon>Pezizomycotina</taxon>
        <taxon>Sordariomycetes</taxon>
        <taxon>Sordariomycetidae</taxon>
        <taxon>Cephalothecales</taxon>
        <taxon>Cephalothecaceae</taxon>
        <taxon>Phialemonium</taxon>
    </lineage>
</organism>
<evidence type="ECO:0000313" key="3">
    <source>
        <dbReference type="Proteomes" id="UP001586593"/>
    </source>
</evidence>
<name>A0ABR3VX60_9PEZI</name>